<name>A0A060HJS8_9ARCH</name>
<dbReference type="HOGENOM" id="CLU_164490_0_0_2"/>
<dbReference type="RefSeq" id="WP_075055478.1">
    <property type="nucleotide sequence ID" value="NZ_CP007536.1"/>
</dbReference>
<dbReference type="SMART" id="SM00670">
    <property type="entry name" value="PINc"/>
    <property type="match status" value="1"/>
</dbReference>
<dbReference type="Pfam" id="PF18477">
    <property type="entry name" value="PIN_9"/>
    <property type="match status" value="1"/>
</dbReference>
<dbReference type="InterPro" id="IPR002716">
    <property type="entry name" value="PIN_dom"/>
</dbReference>
<dbReference type="STRING" id="926571.NVIE_025290"/>
<dbReference type="Gene3D" id="3.40.50.1010">
    <property type="entry name" value="5'-nuclease"/>
    <property type="match status" value="1"/>
</dbReference>
<dbReference type="AlphaFoldDB" id="A0A060HJS8"/>
<feature type="domain" description="PIN" evidence="1">
    <location>
        <begin position="1"/>
        <end position="104"/>
    </location>
</feature>
<dbReference type="EMBL" id="CP007536">
    <property type="protein sequence ID" value="AIC16799.1"/>
    <property type="molecule type" value="Genomic_DNA"/>
</dbReference>
<dbReference type="GeneID" id="74947765"/>
<organism evidence="2 3">
    <name type="scientific">Nitrososphaera viennensis EN76</name>
    <dbReference type="NCBI Taxonomy" id="926571"/>
    <lineage>
        <taxon>Archaea</taxon>
        <taxon>Nitrososphaerota</taxon>
        <taxon>Nitrososphaeria</taxon>
        <taxon>Nitrososphaerales</taxon>
        <taxon>Nitrososphaeraceae</taxon>
        <taxon>Nitrososphaera</taxon>
    </lineage>
</organism>
<reference evidence="2 3" key="1">
    <citation type="journal article" date="2014" name="Int. J. Syst. Evol. Microbiol.">
        <title>Nitrososphaera viennensis gen. nov., sp. nov., an aerobic and mesophilic, ammonia-oxidizing archaeon from soil and a member of the archaeal phylum Thaumarchaeota.</title>
        <authorList>
            <person name="Stieglmeier M."/>
            <person name="Klingl A."/>
            <person name="Alves R.J."/>
            <person name="Rittmann S.K."/>
            <person name="Melcher M."/>
            <person name="Leisch N."/>
            <person name="Schleper C."/>
        </authorList>
    </citation>
    <scope>NUCLEOTIDE SEQUENCE [LARGE SCALE GENOMIC DNA]</scope>
    <source>
        <strain evidence="2">EN76</strain>
    </source>
</reference>
<evidence type="ECO:0000313" key="2">
    <source>
        <dbReference type="EMBL" id="AIC16799.1"/>
    </source>
</evidence>
<keyword evidence="3" id="KW-1185">Reference proteome</keyword>
<gene>
    <name evidence="2" type="ORF">NVIE_025290</name>
</gene>
<dbReference type="Proteomes" id="UP000027093">
    <property type="component" value="Chromosome"/>
</dbReference>
<dbReference type="InterPro" id="IPR041120">
    <property type="entry name" value="PIN_9"/>
</dbReference>
<evidence type="ECO:0000313" key="3">
    <source>
        <dbReference type="Proteomes" id="UP000027093"/>
    </source>
</evidence>
<accession>A0A060HJS8</accession>
<dbReference type="SUPFAM" id="SSF88723">
    <property type="entry name" value="PIN domain-like"/>
    <property type="match status" value="1"/>
</dbReference>
<protein>
    <recommendedName>
        <fullName evidence="1">PIN domain-containing protein</fullName>
    </recommendedName>
</protein>
<proteinExistence type="predicted"/>
<evidence type="ECO:0000259" key="1">
    <source>
        <dbReference type="SMART" id="SM00670"/>
    </source>
</evidence>
<dbReference type="CDD" id="cd09879">
    <property type="entry name" value="PIN_VapC_AF0591-like"/>
    <property type="match status" value="1"/>
</dbReference>
<dbReference type="OrthoDB" id="8264at2157"/>
<dbReference type="InterPro" id="IPR029060">
    <property type="entry name" value="PIN-like_dom_sf"/>
</dbReference>
<dbReference type="KEGG" id="nvn:NVIE_025290"/>
<sequence>MQVLCDTSFLMVLVEKPIKYIDRVEHEFGRLDFIVPEIVVDELRRLAEKAGPKRAMMAKTAIEVVGAKFKQVQVPEAAHVDDAIVEYATENKCAVATIDTNLRRRLIANQVLVLTLSRDRLVVANPNLG</sequence>